<accession>X1TDX7</accession>
<organism evidence="1">
    <name type="scientific">marine sediment metagenome</name>
    <dbReference type="NCBI Taxonomy" id="412755"/>
    <lineage>
        <taxon>unclassified sequences</taxon>
        <taxon>metagenomes</taxon>
        <taxon>ecological metagenomes</taxon>
    </lineage>
</organism>
<protein>
    <submittedName>
        <fullName evidence="1">Uncharacterized protein</fullName>
    </submittedName>
</protein>
<comment type="caution">
    <text evidence="1">The sequence shown here is derived from an EMBL/GenBank/DDBJ whole genome shotgun (WGS) entry which is preliminary data.</text>
</comment>
<sequence>MGFTLSYPNVRRYVTRDRLTSYNIRRDTPIHENDWVVAISVAREKRVNRTSTKAHERELLRKKNLADFMREHYKTHPPASSGTRD</sequence>
<evidence type="ECO:0000313" key="1">
    <source>
        <dbReference type="EMBL" id="GAI89561.1"/>
    </source>
</evidence>
<reference evidence="1" key="1">
    <citation type="journal article" date="2014" name="Front. Microbiol.">
        <title>High frequency of phylogenetically diverse reductive dehalogenase-homologous genes in deep subseafloor sedimentary metagenomes.</title>
        <authorList>
            <person name="Kawai M."/>
            <person name="Futagami T."/>
            <person name="Toyoda A."/>
            <person name="Takaki Y."/>
            <person name="Nishi S."/>
            <person name="Hori S."/>
            <person name="Arai W."/>
            <person name="Tsubouchi T."/>
            <person name="Morono Y."/>
            <person name="Uchiyama I."/>
            <person name="Ito T."/>
            <person name="Fujiyama A."/>
            <person name="Inagaki F."/>
            <person name="Takami H."/>
        </authorList>
    </citation>
    <scope>NUCLEOTIDE SEQUENCE</scope>
    <source>
        <strain evidence="1">Expedition CK06-06</strain>
    </source>
</reference>
<dbReference type="EMBL" id="BARW01018926">
    <property type="protein sequence ID" value="GAI89561.1"/>
    <property type="molecule type" value="Genomic_DNA"/>
</dbReference>
<gene>
    <name evidence="1" type="ORF">S12H4_32295</name>
</gene>
<dbReference type="AlphaFoldDB" id="X1TDX7"/>
<proteinExistence type="predicted"/>
<name>X1TDX7_9ZZZZ</name>